<sequence>MTLKETTLSLFLTFLLFSCNNTPKVTLSTTKIEKGDISQSVTATGTVESVTQVDVGTQVTGIIDKLYADFNTVVSKGQLIAEIEKTLLESELRSADANMESARVTFEYNKTNYERDKKLHDKQLISDYEFQTSERDYHVSLTSYQKAQADRVRAAKNLNYAEIYSPIDGVVISRDVEVGQTVVSNMNVANLYTIADLDNMQVVGNVDEADIGQVKTGQEATFTVDAYPESIFKGHVTQVRLNPTTESNVVTYEVIVAAPNPDHKLIPGLTANLTIYVTQEKGIPLVANQAFRFTPNNYPEAVSNEQLPRLESGQKLLWIVSNNKLKPVAVTIGASNGINTQIISGIAPGTEVALEYSVSEILKTPAGEQGDRSPFAPRPPERKKEK</sequence>
<name>A0AC61S840_9BACT</name>
<comment type="caution">
    <text evidence="1">The sequence shown here is derived from an EMBL/GenBank/DDBJ whole genome shotgun (WGS) entry which is preliminary data.</text>
</comment>
<dbReference type="EMBL" id="SSTG01000004">
    <property type="protein sequence ID" value="THG55139.1"/>
    <property type="molecule type" value="Genomic_DNA"/>
</dbReference>
<proteinExistence type="predicted"/>
<dbReference type="Proteomes" id="UP000305401">
    <property type="component" value="Unassembled WGS sequence"/>
</dbReference>
<evidence type="ECO:0000313" key="2">
    <source>
        <dbReference type="Proteomes" id="UP000305401"/>
    </source>
</evidence>
<reference evidence="1" key="1">
    <citation type="submission" date="2019-04" db="EMBL/GenBank/DDBJ databases">
        <title>Microbes associate with the intestines of laboratory mice.</title>
        <authorList>
            <person name="Navarre W."/>
            <person name="Wong E."/>
            <person name="Huang K.C."/>
            <person name="Tropini C."/>
            <person name="Ng K."/>
            <person name="Yu B."/>
        </authorList>
    </citation>
    <scope>NUCLEOTIDE SEQUENCE</scope>
    <source>
        <strain evidence="1">NM86_A22</strain>
    </source>
</reference>
<keyword evidence="2" id="KW-1185">Reference proteome</keyword>
<organism evidence="1 2">
    <name type="scientific">Muribaculum caecicola</name>
    <dbReference type="NCBI Taxonomy" id="3038144"/>
    <lineage>
        <taxon>Bacteria</taxon>
        <taxon>Pseudomonadati</taxon>
        <taxon>Bacteroidota</taxon>
        <taxon>Bacteroidia</taxon>
        <taxon>Bacteroidales</taxon>
        <taxon>Muribaculaceae</taxon>
        <taxon>Muribaculum</taxon>
    </lineage>
</organism>
<accession>A0AC61S840</accession>
<evidence type="ECO:0000313" key="1">
    <source>
        <dbReference type="EMBL" id="THG55139.1"/>
    </source>
</evidence>
<gene>
    <name evidence="1" type="ORF">E5990_00835</name>
</gene>
<protein>
    <submittedName>
        <fullName evidence="1">Efflux RND transporter periplasmic adaptor subunit</fullName>
    </submittedName>
</protein>